<dbReference type="PROSITE" id="PS51257">
    <property type="entry name" value="PROKAR_LIPOPROTEIN"/>
    <property type="match status" value="1"/>
</dbReference>
<evidence type="ECO:0000313" key="8">
    <source>
        <dbReference type="Proteomes" id="UP000199153"/>
    </source>
</evidence>
<proteinExistence type="inferred from homology"/>
<evidence type="ECO:0000256" key="5">
    <source>
        <dbReference type="RuleBase" id="RU361140"/>
    </source>
</evidence>
<dbReference type="PROSITE" id="PS00336">
    <property type="entry name" value="BETA_LACTAMASE_C"/>
    <property type="match status" value="1"/>
</dbReference>
<evidence type="ECO:0000256" key="3">
    <source>
        <dbReference type="ARBA" id="ARBA00022801"/>
    </source>
</evidence>
<dbReference type="AlphaFoldDB" id="A0A1I4YH00"/>
<keyword evidence="4 5" id="KW-0046">Antibiotic resistance</keyword>
<dbReference type="STRING" id="287099.SAMN05660413_00727"/>
<evidence type="ECO:0000259" key="6">
    <source>
        <dbReference type="Pfam" id="PF00144"/>
    </source>
</evidence>
<keyword evidence="8" id="KW-1185">Reference proteome</keyword>
<reference evidence="7 8" key="1">
    <citation type="submission" date="2016-10" db="EMBL/GenBank/DDBJ databases">
        <authorList>
            <person name="de Groot N.N."/>
        </authorList>
    </citation>
    <scope>NUCLEOTIDE SEQUENCE [LARGE SCALE GENOMIC DNA]</scope>
    <source>
        <strain evidence="7 8">DSM 17794</strain>
    </source>
</reference>
<dbReference type="Proteomes" id="UP000199153">
    <property type="component" value="Unassembled WGS sequence"/>
</dbReference>
<evidence type="ECO:0000256" key="1">
    <source>
        <dbReference type="ARBA" id="ARBA00001526"/>
    </source>
</evidence>
<dbReference type="GO" id="GO:0017001">
    <property type="term" value="P:antibiotic catabolic process"/>
    <property type="evidence" value="ECO:0007669"/>
    <property type="project" value="InterPro"/>
</dbReference>
<name>A0A1I4YH00_9FLAO</name>
<feature type="domain" description="Beta-lactamase-related" evidence="6">
    <location>
        <begin position="55"/>
        <end position="372"/>
    </location>
</feature>
<dbReference type="GO" id="GO:0008800">
    <property type="term" value="F:beta-lactamase activity"/>
    <property type="evidence" value="ECO:0007669"/>
    <property type="project" value="UniProtKB-UniRule"/>
</dbReference>
<dbReference type="RefSeq" id="WP_093405998.1">
    <property type="nucleotide sequence ID" value="NZ_FOVL01000003.1"/>
</dbReference>
<dbReference type="InterPro" id="IPR001586">
    <property type="entry name" value="Beta-lactam_class-C_AS"/>
</dbReference>
<dbReference type="OrthoDB" id="9793489at2"/>
<dbReference type="InterPro" id="IPR050491">
    <property type="entry name" value="AmpC-like"/>
</dbReference>
<dbReference type="InterPro" id="IPR001466">
    <property type="entry name" value="Beta-lactam-related"/>
</dbReference>
<evidence type="ECO:0000313" key="7">
    <source>
        <dbReference type="EMBL" id="SFN37286.1"/>
    </source>
</evidence>
<dbReference type="Gene3D" id="3.40.710.10">
    <property type="entry name" value="DD-peptidase/beta-lactamase superfamily"/>
    <property type="match status" value="1"/>
</dbReference>
<dbReference type="EMBL" id="FOVL01000003">
    <property type="protein sequence ID" value="SFN37286.1"/>
    <property type="molecule type" value="Genomic_DNA"/>
</dbReference>
<dbReference type="PANTHER" id="PTHR46825">
    <property type="entry name" value="D-ALANYL-D-ALANINE-CARBOXYPEPTIDASE/ENDOPEPTIDASE AMPH"/>
    <property type="match status" value="1"/>
</dbReference>
<dbReference type="SUPFAM" id="SSF56601">
    <property type="entry name" value="beta-lactamase/transpeptidase-like"/>
    <property type="match status" value="1"/>
</dbReference>
<evidence type="ECO:0000256" key="2">
    <source>
        <dbReference type="ARBA" id="ARBA00007840"/>
    </source>
</evidence>
<dbReference type="GO" id="GO:0046677">
    <property type="term" value="P:response to antibiotic"/>
    <property type="evidence" value="ECO:0007669"/>
    <property type="project" value="UniProtKB-UniRule"/>
</dbReference>
<sequence>MIKYIYFVLIITLLISCNQNPNRESVLNEENKEIQQLIDSAANRLINEPLINSTSIGLIYNKQEYIGHYGELEKGKNNSPTNNTVYEIGSLSKVLTGTLMANAVLEEKLNLEDKVSKYLKKDYPNLAYENQPVKIKHLLTHSSGLPNVLPLKLNSLMTTDFLKQDTPSKIDSILKDYSQQSFLKDLHKISIDTVPGLNYSYSTAGTELAAHILENVYETEFEKLLTEFLSNEVGMEETFIALDQNNEKNLALGYHADHPDITLPMGKLPWGAGGGIKSTVPDMIKFIHHQLENNEVVEESHKVLVDYTDEVGVAYFWEVDASQVDLGKYYSHHGGVPRSQCFLFILPKYDLGIFLITNQSGKDTAPKMKKAIDEIIDGVIKHNEQNLQ</sequence>
<accession>A0A1I4YH00</accession>
<keyword evidence="3 5" id="KW-0378">Hydrolase</keyword>
<protein>
    <recommendedName>
        <fullName evidence="5">Beta-lactamase</fullName>
        <ecNumber evidence="5">3.5.2.6</ecNumber>
    </recommendedName>
</protein>
<dbReference type="GO" id="GO:0030288">
    <property type="term" value="C:outer membrane-bounded periplasmic space"/>
    <property type="evidence" value="ECO:0007669"/>
    <property type="project" value="InterPro"/>
</dbReference>
<dbReference type="EC" id="3.5.2.6" evidence="5"/>
<dbReference type="Pfam" id="PF00144">
    <property type="entry name" value="Beta-lactamase"/>
    <property type="match status" value="1"/>
</dbReference>
<gene>
    <name evidence="7" type="ORF">SAMN05660413_00727</name>
</gene>
<comment type="similarity">
    <text evidence="2 5">Belongs to the class-C beta-lactamase family.</text>
</comment>
<comment type="catalytic activity">
    <reaction evidence="1 5">
        <text>a beta-lactam + H2O = a substituted beta-amino acid</text>
        <dbReference type="Rhea" id="RHEA:20401"/>
        <dbReference type="ChEBI" id="CHEBI:15377"/>
        <dbReference type="ChEBI" id="CHEBI:35627"/>
        <dbReference type="ChEBI" id="CHEBI:140347"/>
        <dbReference type="EC" id="3.5.2.6"/>
    </reaction>
</comment>
<evidence type="ECO:0000256" key="4">
    <source>
        <dbReference type="ARBA" id="ARBA00023251"/>
    </source>
</evidence>
<dbReference type="InterPro" id="IPR012338">
    <property type="entry name" value="Beta-lactam/transpept-like"/>
</dbReference>
<dbReference type="PANTHER" id="PTHR46825:SF9">
    <property type="entry name" value="BETA-LACTAMASE-RELATED DOMAIN-CONTAINING PROTEIN"/>
    <property type="match status" value="1"/>
</dbReference>
<organism evidence="7 8">
    <name type="scientific">Salegentibacter flavus</name>
    <dbReference type="NCBI Taxonomy" id="287099"/>
    <lineage>
        <taxon>Bacteria</taxon>
        <taxon>Pseudomonadati</taxon>
        <taxon>Bacteroidota</taxon>
        <taxon>Flavobacteriia</taxon>
        <taxon>Flavobacteriales</taxon>
        <taxon>Flavobacteriaceae</taxon>
        <taxon>Salegentibacter</taxon>
    </lineage>
</organism>